<dbReference type="NCBIfam" id="TIGR00369">
    <property type="entry name" value="unchar_dom_1"/>
    <property type="match status" value="1"/>
</dbReference>
<feature type="domain" description="Thioesterase" evidence="3">
    <location>
        <begin position="11"/>
        <end position="88"/>
    </location>
</feature>
<proteinExistence type="inferred from homology"/>
<dbReference type="EMBL" id="FWFD01000009">
    <property type="protein sequence ID" value="SLM85752.1"/>
    <property type="molecule type" value="Genomic_DNA"/>
</dbReference>
<dbReference type="GO" id="GO:0005829">
    <property type="term" value="C:cytosol"/>
    <property type="evidence" value="ECO:0007669"/>
    <property type="project" value="TreeGrafter"/>
</dbReference>
<keyword evidence="2" id="KW-0378">Hydrolase</keyword>
<accession>A0A1X6WNE6</accession>
<sequence length="101" mass="10867">MEIDTHHKQPFGLVHGGINAVLIETAASLGGMLNKGPDSDYVVGIDLQVNHLKGISEGILTTIALPNHVGNTTQVWEATIFNDKNEKIAVGRCTLLNHKKS</sequence>
<evidence type="ECO:0000256" key="2">
    <source>
        <dbReference type="ARBA" id="ARBA00022801"/>
    </source>
</evidence>
<dbReference type="AlphaFoldDB" id="A0A1X6WNE6"/>
<dbReference type="Proteomes" id="UP000195918">
    <property type="component" value="Unassembled WGS sequence"/>
</dbReference>
<comment type="similarity">
    <text evidence="1">Belongs to the thioesterase PaaI family.</text>
</comment>
<dbReference type="InterPro" id="IPR006683">
    <property type="entry name" value="Thioestr_dom"/>
</dbReference>
<dbReference type="SUPFAM" id="SSF54637">
    <property type="entry name" value="Thioesterase/thiol ester dehydrase-isomerase"/>
    <property type="match status" value="1"/>
</dbReference>
<evidence type="ECO:0000313" key="5">
    <source>
        <dbReference type="Proteomes" id="UP000195918"/>
    </source>
</evidence>
<dbReference type="InterPro" id="IPR003736">
    <property type="entry name" value="PAAI_dom"/>
</dbReference>
<keyword evidence="5" id="KW-1185">Reference proteome</keyword>
<dbReference type="Pfam" id="PF03061">
    <property type="entry name" value="4HBT"/>
    <property type="match status" value="1"/>
</dbReference>
<gene>
    <name evidence="4" type="ORF">FM121_06605</name>
</gene>
<evidence type="ECO:0000259" key="3">
    <source>
        <dbReference type="Pfam" id="PF03061"/>
    </source>
</evidence>
<dbReference type="InterPro" id="IPR029069">
    <property type="entry name" value="HotDog_dom_sf"/>
</dbReference>
<dbReference type="Gene3D" id="3.10.129.10">
    <property type="entry name" value="Hotdog Thioesterase"/>
    <property type="match status" value="1"/>
</dbReference>
<dbReference type="PANTHER" id="PTHR43240:SF5">
    <property type="entry name" value="1,4-DIHYDROXY-2-NAPHTHOYL-COA THIOESTERASE 1"/>
    <property type="match status" value="1"/>
</dbReference>
<protein>
    <submittedName>
        <fullName evidence="4">Thioesterase family protein</fullName>
    </submittedName>
</protein>
<evidence type="ECO:0000256" key="1">
    <source>
        <dbReference type="ARBA" id="ARBA00008324"/>
    </source>
</evidence>
<dbReference type="GO" id="GO:0061522">
    <property type="term" value="F:1,4-dihydroxy-2-naphthoyl-CoA thioesterase activity"/>
    <property type="evidence" value="ECO:0007669"/>
    <property type="project" value="TreeGrafter"/>
</dbReference>
<organism evidence="4 5">
    <name type="scientific">Vagococcus fluvialis bH819</name>
    <dbReference type="NCBI Taxonomy" id="1255619"/>
    <lineage>
        <taxon>Bacteria</taxon>
        <taxon>Bacillati</taxon>
        <taxon>Bacillota</taxon>
        <taxon>Bacilli</taxon>
        <taxon>Lactobacillales</taxon>
        <taxon>Enterococcaceae</taxon>
        <taxon>Vagococcus</taxon>
    </lineage>
</organism>
<dbReference type="CDD" id="cd03443">
    <property type="entry name" value="PaaI_thioesterase"/>
    <property type="match status" value="1"/>
</dbReference>
<reference evidence="5" key="1">
    <citation type="submission" date="2017-02" db="EMBL/GenBank/DDBJ databases">
        <authorList>
            <person name="Dridi B."/>
        </authorList>
    </citation>
    <scope>NUCLEOTIDE SEQUENCE [LARGE SCALE GENOMIC DNA]</scope>
    <source>
        <strain evidence="5">bH819</strain>
    </source>
</reference>
<dbReference type="PANTHER" id="PTHR43240">
    <property type="entry name" value="1,4-DIHYDROXY-2-NAPHTHOYL-COA THIOESTERASE 1"/>
    <property type="match status" value="1"/>
</dbReference>
<evidence type="ECO:0000313" key="4">
    <source>
        <dbReference type="EMBL" id="SLM85752.1"/>
    </source>
</evidence>
<name>A0A1X6WNE6_9ENTE</name>